<accession>A0A1T5MMI9</accession>
<dbReference type="Proteomes" id="UP000190961">
    <property type="component" value="Unassembled WGS sequence"/>
</dbReference>
<dbReference type="InterPro" id="IPR036291">
    <property type="entry name" value="NAD(P)-bd_dom_sf"/>
</dbReference>
<keyword evidence="3" id="KW-1185">Reference proteome</keyword>
<dbReference type="AlphaFoldDB" id="A0A1T5MMI9"/>
<dbReference type="Gene3D" id="3.40.50.720">
    <property type="entry name" value="NAD(P)-binding Rossmann-like Domain"/>
    <property type="match status" value="1"/>
</dbReference>
<dbReference type="SUPFAM" id="SSF51735">
    <property type="entry name" value="NAD(P)-binding Rossmann-fold domains"/>
    <property type="match status" value="1"/>
</dbReference>
<dbReference type="InterPro" id="IPR001509">
    <property type="entry name" value="Epimerase_deHydtase"/>
</dbReference>
<evidence type="ECO:0000313" key="2">
    <source>
        <dbReference type="EMBL" id="SKC89406.1"/>
    </source>
</evidence>
<protein>
    <submittedName>
        <fullName evidence="2">Nucleoside-diphosphate-sugar epimerase</fullName>
    </submittedName>
</protein>
<gene>
    <name evidence="2" type="ORF">SAMN05660236_5842</name>
</gene>
<name>A0A1T5MMI9_9BACT</name>
<dbReference type="RefSeq" id="WP_079690336.1">
    <property type="nucleotide sequence ID" value="NZ_FUZU01000005.1"/>
</dbReference>
<evidence type="ECO:0000313" key="3">
    <source>
        <dbReference type="Proteomes" id="UP000190961"/>
    </source>
</evidence>
<dbReference type="Pfam" id="PF01370">
    <property type="entry name" value="Epimerase"/>
    <property type="match status" value="1"/>
</dbReference>
<dbReference type="PANTHER" id="PTHR48079:SF6">
    <property type="entry name" value="NAD(P)-BINDING DOMAIN-CONTAINING PROTEIN-RELATED"/>
    <property type="match status" value="1"/>
</dbReference>
<proteinExistence type="predicted"/>
<dbReference type="EMBL" id="FUZU01000005">
    <property type="protein sequence ID" value="SKC89406.1"/>
    <property type="molecule type" value="Genomic_DNA"/>
</dbReference>
<dbReference type="GO" id="GO:0004029">
    <property type="term" value="F:aldehyde dehydrogenase (NAD+) activity"/>
    <property type="evidence" value="ECO:0007669"/>
    <property type="project" value="TreeGrafter"/>
</dbReference>
<feature type="domain" description="NAD-dependent epimerase/dehydratase" evidence="1">
    <location>
        <begin position="2"/>
        <end position="222"/>
    </location>
</feature>
<sequence>MIAITGANGLLGSFIIRKLIESKEPFVALKRKNSDTSLLADVAQYITWRDADVADEVALAEAFEDVTHVIHAAAIVSFNPRKTDELMDINVMGTRNVVNACLVKNIKRLVHISSVAALGRQKGQHHIDEKNKWISSSINSTYAESKYFAELEVFRGQEEGLSTVIVNPSVILAPANWNNSSAKLFKYIWDEKPFYTDGFLNYVDVRDVAAIACRLLYSPVEGERYIANAGNISFGNFFSRLASAFQKKAPRIKLNATTLKIIAWIENFRTWFTGTEPLITRETARIAGTEFLYDNKKIRQLFSFEFQPIDASIEWCCQYYREKMAGKK</sequence>
<dbReference type="OrthoDB" id="596910at2"/>
<evidence type="ECO:0000259" key="1">
    <source>
        <dbReference type="Pfam" id="PF01370"/>
    </source>
</evidence>
<dbReference type="PANTHER" id="PTHR48079">
    <property type="entry name" value="PROTEIN YEEZ"/>
    <property type="match status" value="1"/>
</dbReference>
<dbReference type="InterPro" id="IPR051783">
    <property type="entry name" value="NAD(P)-dependent_oxidoreduct"/>
</dbReference>
<organism evidence="2 3">
    <name type="scientific">Ohtaekwangia koreensis</name>
    <dbReference type="NCBI Taxonomy" id="688867"/>
    <lineage>
        <taxon>Bacteria</taxon>
        <taxon>Pseudomonadati</taxon>
        <taxon>Bacteroidota</taxon>
        <taxon>Cytophagia</taxon>
        <taxon>Cytophagales</taxon>
        <taxon>Fulvivirgaceae</taxon>
        <taxon>Ohtaekwangia</taxon>
    </lineage>
</organism>
<dbReference type="GO" id="GO:0005737">
    <property type="term" value="C:cytoplasm"/>
    <property type="evidence" value="ECO:0007669"/>
    <property type="project" value="TreeGrafter"/>
</dbReference>
<reference evidence="2 3" key="1">
    <citation type="submission" date="2017-02" db="EMBL/GenBank/DDBJ databases">
        <authorList>
            <person name="Peterson S.W."/>
        </authorList>
    </citation>
    <scope>NUCLEOTIDE SEQUENCE [LARGE SCALE GENOMIC DNA]</scope>
    <source>
        <strain evidence="2 3">DSM 25262</strain>
    </source>
</reference>
<dbReference type="STRING" id="688867.SAMN05660236_5842"/>